<comment type="caution">
    <text evidence="1">The sequence shown here is derived from an EMBL/GenBank/DDBJ whole genome shotgun (WGS) entry which is preliminary data.</text>
</comment>
<evidence type="ECO:0000313" key="1">
    <source>
        <dbReference type="EMBL" id="OGY96648.1"/>
    </source>
</evidence>
<dbReference type="EMBL" id="MHKU01000026">
    <property type="protein sequence ID" value="OGY96648.1"/>
    <property type="molecule type" value="Genomic_DNA"/>
</dbReference>
<reference evidence="1 2" key="1">
    <citation type="journal article" date="2016" name="Nat. Commun.">
        <title>Thousands of microbial genomes shed light on interconnected biogeochemical processes in an aquifer system.</title>
        <authorList>
            <person name="Anantharaman K."/>
            <person name="Brown C.T."/>
            <person name="Hug L.A."/>
            <person name="Sharon I."/>
            <person name="Castelle C.J."/>
            <person name="Probst A.J."/>
            <person name="Thomas B.C."/>
            <person name="Singh A."/>
            <person name="Wilkins M.J."/>
            <person name="Karaoz U."/>
            <person name="Brodie E.L."/>
            <person name="Williams K.H."/>
            <person name="Hubbard S.S."/>
            <person name="Banfield J.F."/>
        </authorList>
    </citation>
    <scope>NUCLEOTIDE SEQUENCE [LARGE SCALE GENOMIC DNA]</scope>
</reference>
<evidence type="ECO:0000313" key="2">
    <source>
        <dbReference type="Proteomes" id="UP000176648"/>
    </source>
</evidence>
<proteinExistence type="predicted"/>
<sequence length="65" mass="7532">MASPIATISKRVSGGEELIVVKRRDFEQFRKWQKEVQDILAKVKRGRAEYRNGKIIAASSPKRFR</sequence>
<name>A0A1G2C5I8_9BACT</name>
<dbReference type="Proteomes" id="UP000176648">
    <property type="component" value="Unassembled WGS sequence"/>
</dbReference>
<evidence type="ECO:0008006" key="3">
    <source>
        <dbReference type="Google" id="ProtNLM"/>
    </source>
</evidence>
<gene>
    <name evidence="1" type="ORF">A2122_00435</name>
</gene>
<dbReference type="AlphaFoldDB" id="A0A1G2C5I8"/>
<protein>
    <recommendedName>
        <fullName evidence="3">Antitoxin</fullName>
    </recommendedName>
</protein>
<accession>A0A1G2C5I8</accession>
<organism evidence="1 2">
    <name type="scientific">Candidatus Liptonbacteria bacterium GWB1_49_6</name>
    <dbReference type="NCBI Taxonomy" id="1798644"/>
    <lineage>
        <taxon>Bacteria</taxon>
        <taxon>Candidatus Liptoniibacteriota</taxon>
    </lineage>
</organism>